<evidence type="ECO:0000313" key="2">
    <source>
        <dbReference type="Proteomes" id="UP001210502"/>
    </source>
</evidence>
<reference evidence="1" key="1">
    <citation type="submission" date="2023-01" db="EMBL/GenBank/DDBJ databases">
        <title>Sequencing of the bacterial strains from artisanal fermented milk Matsoni.</title>
        <authorList>
            <person name="Rozman V."/>
            <person name="Accetto T."/>
            <person name="Bogovic Matijasic B."/>
        </authorList>
    </citation>
    <scope>NUCLEOTIDE SEQUENCE</scope>
    <source>
        <strain evidence="1">Lbl333</strain>
    </source>
</reference>
<sequence length="144" mass="15899">MPIAGLAQGSEVASGQEAINMATRRSKSRAGKIGTFKAFDEYLDLPLPMVVNKPLLNAHGDKVIDMINVFANERYCELAGVNKGQLFGERYKDYFISDEGWMTTSLQALKGHAVTGQCYHRGLRSWVNYYTKASTMPNCVVCPG</sequence>
<proteinExistence type="predicted"/>
<dbReference type="Proteomes" id="UP001210502">
    <property type="component" value="Unassembled WGS sequence"/>
</dbReference>
<dbReference type="AlphaFoldDB" id="A0AAW5YX15"/>
<evidence type="ECO:0000313" key="1">
    <source>
        <dbReference type="EMBL" id="MDA3767678.1"/>
    </source>
</evidence>
<dbReference type="EMBL" id="JAQIEY010000009">
    <property type="protein sequence ID" value="MDA3767678.1"/>
    <property type="molecule type" value="Genomic_DNA"/>
</dbReference>
<accession>A0AAW5YX15</accession>
<protein>
    <submittedName>
        <fullName evidence="1">Uncharacterized protein</fullName>
    </submittedName>
</protein>
<name>A0AAW5YX15_9LACO</name>
<comment type="caution">
    <text evidence="1">The sequence shown here is derived from an EMBL/GenBank/DDBJ whole genome shotgun (WGS) entry which is preliminary data.</text>
</comment>
<dbReference type="RefSeq" id="WP_271024406.1">
    <property type="nucleotide sequence ID" value="NZ_JAQIEY010000009.1"/>
</dbReference>
<organism evidence="1 2">
    <name type="scientific">Lactobacillus delbrueckii</name>
    <dbReference type="NCBI Taxonomy" id="1584"/>
    <lineage>
        <taxon>Bacteria</taxon>
        <taxon>Bacillati</taxon>
        <taxon>Bacillota</taxon>
        <taxon>Bacilli</taxon>
        <taxon>Lactobacillales</taxon>
        <taxon>Lactobacillaceae</taxon>
        <taxon>Lactobacillus</taxon>
    </lineage>
</organism>
<gene>
    <name evidence="1" type="ORF">PF586_04215</name>
</gene>